<dbReference type="GO" id="GO:0005886">
    <property type="term" value="C:plasma membrane"/>
    <property type="evidence" value="ECO:0007669"/>
    <property type="project" value="UniProtKB-SubCell"/>
</dbReference>
<organism evidence="7 9">
    <name type="scientific">Methanosphaera cuniculi</name>
    <dbReference type="NCBI Taxonomy" id="1077256"/>
    <lineage>
        <taxon>Archaea</taxon>
        <taxon>Methanobacteriati</taxon>
        <taxon>Methanobacteriota</taxon>
        <taxon>Methanomada group</taxon>
        <taxon>Methanobacteria</taxon>
        <taxon>Methanobacteriales</taxon>
        <taxon>Methanobacteriaceae</taxon>
        <taxon>Methanosphaera</taxon>
    </lineage>
</organism>
<evidence type="ECO:0000256" key="4">
    <source>
        <dbReference type="ARBA" id="ARBA00022989"/>
    </source>
</evidence>
<feature type="transmembrane region" description="Helical" evidence="6">
    <location>
        <begin position="402"/>
        <end position="421"/>
    </location>
</feature>
<dbReference type="RefSeq" id="WP_095608676.1">
    <property type="nucleotide sequence ID" value="NZ_LMVN01000019.1"/>
</dbReference>
<dbReference type="Proteomes" id="UP000246004">
    <property type="component" value="Unassembled WGS sequence"/>
</dbReference>
<evidence type="ECO:0000313" key="8">
    <source>
        <dbReference type="EMBL" id="PWL07876.1"/>
    </source>
</evidence>
<keyword evidence="4 6" id="KW-1133">Transmembrane helix</keyword>
<feature type="transmembrane region" description="Helical" evidence="6">
    <location>
        <begin position="339"/>
        <end position="362"/>
    </location>
</feature>
<feature type="transmembrane region" description="Helical" evidence="6">
    <location>
        <begin position="308"/>
        <end position="327"/>
    </location>
</feature>
<evidence type="ECO:0000256" key="1">
    <source>
        <dbReference type="ARBA" id="ARBA00004651"/>
    </source>
</evidence>
<evidence type="ECO:0000313" key="7">
    <source>
        <dbReference type="EMBL" id="PAV07307.1"/>
    </source>
</evidence>
<keyword evidence="8" id="KW-0132">Cell division</keyword>
<feature type="transmembrane region" description="Helical" evidence="6">
    <location>
        <begin position="178"/>
        <end position="199"/>
    </location>
</feature>
<dbReference type="PANTHER" id="PTHR30250:SF21">
    <property type="entry name" value="LIPID II FLIPPASE MURJ"/>
    <property type="match status" value="1"/>
</dbReference>
<dbReference type="Pfam" id="PF01943">
    <property type="entry name" value="Polysacc_synt"/>
    <property type="match status" value="1"/>
</dbReference>
<keyword evidence="3 6" id="KW-0812">Transmembrane</keyword>
<feature type="transmembrane region" description="Helical" evidence="6">
    <location>
        <begin position="9"/>
        <end position="30"/>
    </location>
</feature>
<keyword evidence="9" id="KW-1185">Reference proteome</keyword>
<comment type="subcellular location">
    <subcellularLocation>
        <location evidence="1">Cell membrane</location>
        <topology evidence="1">Multi-pass membrane protein</topology>
    </subcellularLocation>
</comment>
<feature type="transmembrane region" description="Helical" evidence="6">
    <location>
        <begin position="374"/>
        <end position="396"/>
    </location>
</feature>
<keyword evidence="8" id="KW-0131">Cell cycle</keyword>
<dbReference type="CDD" id="cd13128">
    <property type="entry name" value="MATE_Wzx_like"/>
    <property type="match status" value="1"/>
</dbReference>
<feature type="transmembrane region" description="Helical" evidence="6">
    <location>
        <begin position="269"/>
        <end position="288"/>
    </location>
</feature>
<sequence length="516" mass="57022">MSNKVMKNSFILVIGNLLFRLGGYINRLFMSRLLGPEGYGLYGLTLPFQGIFQILSAGGLPPAIAKYVAEYNAQDKKAIIREIMNIATKYMILMALLLSIILLFSSDFIANNIFNKPLVVWPLRAVCLITPFSVVVGAMRGAYQGVYKNEYTVYNRLAEQVGTIVFACLFVICGLYAMGAVLGSAAGFIISAITAVYLYKKHISPMFISDESLNLTKHEELKLLGMLIKFAIPVTITALSEMAIYDVGTLIIGIYMLSTDVGFYNSADPIARIPLVISLSISTVLLPATAEAYTLHNQKLLEEYVSDCLRYCIITVLPLCIIISIFSTPVLGLLFGFEYLPACGVLSILVIGMSFYSIYMVCSSILQGTGNPKTPMYILILGTILNIILNALFVQYMGINGAAFATTITTAILMIIILYIVKLKTNVSMPYKNVGLIILCNIILLMVCLIIPKTIPGLIIGCIVGFIIYSLALITLRVLSMQDIKFFIDYMNKIPKMNKFSDKIVKFIEKHNLYSK</sequence>
<accession>A0A2A2HD38</accession>
<dbReference type="PANTHER" id="PTHR30250">
    <property type="entry name" value="PST FAMILY PREDICTED COLANIC ACID TRANSPORTER"/>
    <property type="match status" value="1"/>
</dbReference>
<dbReference type="GO" id="GO:0051301">
    <property type="term" value="P:cell division"/>
    <property type="evidence" value="ECO:0007669"/>
    <property type="project" value="UniProtKB-KW"/>
</dbReference>
<feature type="transmembrane region" description="Helical" evidence="6">
    <location>
        <begin position="433"/>
        <end position="452"/>
    </location>
</feature>
<reference evidence="7 9" key="2">
    <citation type="journal article" date="2017" name="BMC Genomics">
        <title>Genomic analysis of methanogenic archaea reveals a shift towards energy conservation.</title>
        <authorList>
            <person name="Gilmore S.P."/>
            <person name="Henske J.K."/>
            <person name="Sexton J.A."/>
            <person name="Solomon K.V."/>
            <person name="Seppala S."/>
            <person name="Yoo J.I."/>
            <person name="Huyett L.M."/>
            <person name="Pressman A."/>
            <person name="Cogan J.Z."/>
            <person name="Kivenson V."/>
            <person name="Peng X."/>
            <person name="Tan Y."/>
            <person name="Valentine D.L."/>
            <person name="O'Malley M.A."/>
        </authorList>
    </citation>
    <scope>NUCLEOTIDE SEQUENCE [LARGE SCALE GENOMIC DNA]</scope>
    <source>
        <strain evidence="7 9">1R-7</strain>
    </source>
</reference>
<dbReference type="InterPro" id="IPR002797">
    <property type="entry name" value="Polysacc_synth"/>
</dbReference>
<feature type="transmembrane region" description="Helical" evidence="6">
    <location>
        <begin position="458"/>
        <end position="479"/>
    </location>
</feature>
<keyword evidence="5 6" id="KW-0472">Membrane</keyword>
<feature type="transmembrane region" description="Helical" evidence="6">
    <location>
        <begin position="121"/>
        <end position="141"/>
    </location>
</feature>
<dbReference type="AlphaFoldDB" id="A0A2A2HD38"/>
<proteinExistence type="predicted"/>
<dbReference type="Proteomes" id="UP000217528">
    <property type="component" value="Unassembled WGS sequence"/>
</dbReference>
<dbReference type="InterPro" id="IPR050833">
    <property type="entry name" value="Poly_Biosynth_Transport"/>
</dbReference>
<evidence type="ECO:0000256" key="5">
    <source>
        <dbReference type="ARBA" id="ARBA00023136"/>
    </source>
</evidence>
<keyword evidence="2" id="KW-1003">Cell membrane</keyword>
<evidence type="ECO:0000256" key="3">
    <source>
        <dbReference type="ARBA" id="ARBA00022692"/>
    </source>
</evidence>
<evidence type="ECO:0000256" key="2">
    <source>
        <dbReference type="ARBA" id="ARBA00022475"/>
    </source>
</evidence>
<reference evidence="8 10" key="1">
    <citation type="submission" date="2016-04" db="EMBL/GenBank/DDBJ databases">
        <title>Genome sequence of Methanosphaera cuniculi DSM 4103.</title>
        <authorList>
            <person name="Poehlein A."/>
            <person name="Seedorf H."/>
            <person name="Daniel R."/>
        </authorList>
    </citation>
    <scope>NUCLEOTIDE SEQUENCE [LARGE SCALE GENOMIC DNA]</scope>
    <source>
        <strain evidence="8 10">DSM 4103</strain>
    </source>
</reference>
<evidence type="ECO:0000313" key="9">
    <source>
        <dbReference type="Proteomes" id="UP000217528"/>
    </source>
</evidence>
<feature type="transmembrane region" description="Helical" evidence="6">
    <location>
        <begin position="50"/>
        <end position="69"/>
    </location>
</feature>
<comment type="caution">
    <text evidence="7">The sequence shown here is derived from an EMBL/GenBank/DDBJ whole genome shotgun (WGS) entry which is preliminary data.</text>
</comment>
<dbReference type="EMBL" id="LWMS01000042">
    <property type="protein sequence ID" value="PWL07876.1"/>
    <property type="molecule type" value="Genomic_DNA"/>
</dbReference>
<dbReference type="EMBL" id="LMVN01000019">
    <property type="protein sequence ID" value="PAV07307.1"/>
    <property type="molecule type" value="Genomic_DNA"/>
</dbReference>
<protein>
    <submittedName>
        <fullName evidence="8">Putative cell division protein YtgP</fullName>
    </submittedName>
</protein>
<gene>
    <name evidence="8" type="primary">ytgP_1</name>
    <name evidence="7" type="ORF">ASJ82_00215</name>
    <name evidence="8" type="ORF">MSCUN_11190</name>
</gene>
<feature type="transmembrane region" description="Helical" evidence="6">
    <location>
        <begin position="90"/>
        <end position="109"/>
    </location>
</feature>
<dbReference type="OrthoDB" id="19148at2157"/>
<evidence type="ECO:0000313" key="10">
    <source>
        <dbReference type="Proteomes" id="UP000246004"/>
    </source>
</evidence>
<name>A0A2A2HD38_9EURY</name>
<feature type="transmembrane region" description="Helical" evidence="6">
    <location>
        <begin position="230"/>
        <end position="257"/>
    </location>
</feature>
<evidence type="ECO:0000256" key="6">
    <source>
        <dbReference type="SAM" id="Phobius"/>
    </source>
</evidence>